<evidence type="ECO:0000259" key="10">
    <source>
        <dbReference type="PROSITE" id="PS51007"/>
    </source>
</evidence>
<evidence type="ECO:0000256" key="5">
    <source>
        <dbReference type="ARBA" id="ARBA00022723"/>
    </source>
</evidence>
<keyword evidence="6" id="KW-0249">Electron transport</keyword>
<comment type="caution">
    <text evidence="11">The sequence shown here is derived from an EMBL/GenBank/DDBJ whole genome shotgun (WGS) entry which is preliminary data.</text>
</comment>
<dbReference type="InterPro" id="IPR050597">
    <property type="entry name" value="Cytochrome_c_Oxidase_Subunit"/>
</dbReference>
<feature type="signal peptide" evidence="9">
    <location>
        <begin position="1"/>
        <end position="22"/>
    </location>
</feature>
<evidence type="ECO:0000313" key="12">
    <source>
        <dbReference type="Proteomes" id="UP001597296"/>
    </source>
</evidence>
<dbReference type="RefSeq" id="WP_377318277.1">
    <property type="nucleotide sequence ID" value="NZ_JBHUIY010000040.1"/>
</dbReference>
<keyword evidence="2" id="KW-0813">Transport</keyword>
<keyword evidence="5 8" id="KW-0479">Metal-binding</keyword>
<keyword evidence="7 8" id="KW-0408">Iron</keyword>
<dbReference type="EMBL" id="JBHUIY010000040">
    <property type="protein sequence ID" value="MFD2235260.1"/>
    <property type="molecule type" value="Genomic_DNA"/>
</dbReference>
<name>A0ABW5CDJ3_9PROT</name>
<protein>
    <submittedName>
        <fullName evidence="11">C-type cytochrome</fullName>
    </submittedName>
</protein>
<dbReference type="SUPFAM" id="SSF46626">
    <property type="entry name" value="Cytochrome c"/>
    <property type="match status" value="1"/>
</dbReference>
<evidence type="ECO:0000256" key="3">
    <source>
        <dbReference type="ARBA" id="ARBA00022617"/>
    </source>
</evidence>
<evidence type="ECO:0000256" key="2">
    <source>
        <dbReference type="ARBA" id="ARBA00022448"/>
    </source>
</evidence>
<accession>A0ABW5CDJ3</accession>
<dbReference type="InterPro" id="IPR008168">
    <property type="entry name" value="Cyt_C_IC"/>
</dbReference>
<evidence type="ECO:0000256" key="1">
    <source>
        <dbReference type="ARBA" id="ARBA00001926"/>
    </source>
</evidence>
<dbReference type="PANTHER" id="PTHR33751">
    <property type="entry name" value="CBB3-TYPE CYTOCHROME C OXIDASE SUBUNIT FIXP"/>
    <property type="match status" value="1"/>
</dbReference>
<dbReference type="InterPro" id="IPR036909">
    <property type="entry name" value="Cyt_c-like_dom_sf"/>
</dbReference>
<dbReference type="PRINTS" id="PR00605">
    <property type="entry name" value="CYTCHROMECIC"/>
</dbReference>
<keyword evidence="4" id="KW-0679">Respiratory chain</keyword>
<dbReference type="Pfam" id="PF00034">
    <property type="entry name" value="Cytochrom_C"/>
    <property type="match status" value="1"/>
</dbReference>
<evidence type="ECO:0000256" key="9">
    <source>
        <dbReference type="SAM" id="SignalP"/>
    </source>
</evidence>
<evidence type="ECO:0000256" key="8">
    <source>
        <dbReference type="PROSITE-ProRule" id="PRU00433"/>
    </source>
</evidence>
<feature type="domain" description="Cytochrome c" evidence="10">
    <location>
        <begin position="12"/>
        <end position="98"/>
    </location>
</feature>
<reference evidence="12" key="1">
    <citation type="journal article" date="2019" name="Int. J. Syst. Evol. Microbiol.">
        <title>The Global Catalogue of Microorganisms (GCM) 10K type strain sequencing project: providing services to taxonomists for standard genome sequencing and annotation.</title>
        <authorList>
            <consortium name="The Broad Institute Genomics Platform"/>
            <consortium name="The Broad Institute Genome Sequencing Center for Infectious Disease"/>
            <person name="Wu L."/>
            <person name="Ma J."/>
        </authorList>
    </citation>
    <scope>NUCLEOTIDE SEQUENCE [LARGE SCALE GENOMIC DNA]</scope>
    <source>
        <strain evidence="12">KCTC 15012</strain>
    </source>
</reference>
<evidence type="ECO:0000313" key="11">
    <source>
        <dbReference type="EMBL" id="MFD2235260.1"/>
    </source>
</evidence>
<organism evidence="11 12">
    <name type="scientific">Phaeospirillum tilakii</name>
    <dbReference type="NCBI Taxonomy" id="741673"/>
    <lineage>
        <taxon>Bacteria</taxon>
        <taxon>Pseudomonadati</taxon>
        <taxon>Pseudomonadota</taxon>
        <taxon>Alphaproteobacteria</taxon>
        <taxon>Rhodospirillales</taxon>
        <taxon>Rhodospirillaceae</taxon>
        <taxon>Phaeospirillum</taxon>
    </lineage>
</organism>
<dbReference type="PANTHER" id="PTHR33751:SF9">
    <property type="entry name" value="CYTOCHROME C4"/>
    <property type="match status" value="1"/>
</dbReference>
<proteinExistence type="predicted"/>
<keyword evidence="3 8" id="KW-0349">Heme</keyword>
<feature type="chain" id="PRO_5046715594" evidence="9">
    <location>
        <begin position="23"/>
        <end position="98"/>
    </location>
</feature>
<comment type="cofactor">
    <cofactor evidence="1">
        <name>heme c</name>
        <dbReference type="ChEBI" id="CHEBI:61717"/>
    </cofactor>
</comment>
<evidence type="ECO:0000256" key="4">
    <source>
        <dbReference type="ARBA" id="ARBA00022660"/>
    </source>
</evidence>
<dbReference type="Proteomes" id="UP001597296">
    <property type="component" value="Unassembled WGS sequence"/>
</dbReference>
<evidence type="ECO:0000256" key="6">
    <source>
        <dbReference type="ARBA" id="ARBA00022982"/>
    </source>
</evidence>
<gene>
    <name evidence="11" type="ORF">ACFSNB_15740</name>
</gene>
<dbReference type="PROSITE" id="PS51007">
    <property type="entry name" value="CYTC"/>
    <property type="match status" value="1"/>
</dbReference>
<sequence length="98" mass="9950">MRPFAAVAVVAALFAPGGAAFATDLPAAAAVCANCHGTDGRRDGPIPAIAGKPAVLLAGKLRDFKADKVANATVMPRLVKGLSEAEIDQVAAYFSSLR</sequence>
<keyword evidence="12" id="KW-1185">Reference proteome</keyword>
<keyword evidence="9" id="KW-0732">Signal</keyword>
<evidence type="ECO:0000256" key="7">
    <source>
        <dbReference type="ARBA" id="ARBA00023004"/>
    </source>
</evidence>
<dbReference type="InterPro" id="IPR009056">
    <property type="entry name" value="Cyt_c-like_dom"/>
</dbReference>
<dbReference type="Gene3D" id="1.10.760.10">
    <property type="entry name" value="Cytochrome c-like domain"/>
    <property type="match status" value="1"/>
</dbReference>